<dbReference type="EMBL" id="PPTX01000011">
    <property type="protein sequence ID" value="RDB79475.1"/>
    <property type="molecule type" value="Genomic_DNA"/>
</dbReference>
<feature type="transmembrane region" description="Helical" evidence="4">
    <location>
        <begin position="147"/>
        <end position="164"/>
    </location>
</feature>
<dbReference type="PRINTS" id="PR00038">
    <property type="entry name" value="HTHLUXR"/>
</dbReference>
<gene>
    <name evidence="7" type="ORF">C1871_07330</name>
    <name evidence="6" type="ORF">C1872_08320</name>
</gene>
<feature type="transmembrane region" description="Helical" evidence="4">
    <location>
        <begin position="250"/>
        <end position="270"/>
    </location>
</feature>
<evidence type="ECO:0000256" key="1">
    <source>
        <dbReference type="ARBA" id="ARBA00023015"/>
    </source>
</evidence>
<reference evidence="8 9" key="1">
    <citation type="journal article" date="2018" name="Elife">
        <title>Discovery and characterization of a prevalent human gut bacterial enzyme sufficient for the inactivation of a family of plant toxins.</title>
        <authorList>
            <person name="Koppel N."/>
            <person name="Bisanz J.E."/>
            <person name="Pandelia M.E."/>
            <person name="Turnbaugh P.J."/>
            <person name="Balskus E.P."/>
        </authorList>
    </citation>
    <scope>NUCLEOTIDE SEQUENCE [LARGE SCALE GENOMIC DNA]</scope>
    <source>
        <strain evidence="7 9">FAA1-1-60AUCSF</strain>
        <strain evidence="6 8">MR1 #12</strain>
    </source>
</reference>
<feature type="transmembrane region" description="Helical" evidence="4">
    <location>
        <begin position="338"/>
        <end position="360"/>
    </location>
</feature>
<evidence type="ECO:0000313" key="7">
    <source>
        <dbReference type="EMBL" id="RDB86023.1"/>
    </source>
</evidence>
<dbReference type="CDD" id="cd06170">
    <property type="entry name" value="LuxR_C_like"/>
    <property type="match status" value="1"/>
</dbReference>
<accession>A0A369N6R8</accession>
<dbReference type="InterPro" id="IPR036388">
    <property type="entry name" value="WH-like_DNA-bd_sf"/>
</dbReference>
<dbReference type="PROSITE" id="PS00622">
    <property type="entry name" value="HTH_LUXR_1"/>
    <property type="match status" value="1"/>
</dbReference>
<evidence type="ECO:0000313" key="8">
    <source>
        <dbReference type="Proteomes" id="UP000253752"/>
    </source>
</evidence>
<proteinExistence type="predicted"/>
<dbReference type="InterPro" id="IPR016032">
    <property type="entry name" value="Sig_transdc_resp-reg_C-effctor"/>
</dbReference>
<evidence type="ECO:0000256" key="2">
    <source>
        <dbReference type="ARBA" id="ARBA00023125"/>
    </source>
</evidence>
<keyword evidence="4" id="KW-0472">Membrane</keyword>
<evidence type="ECO:0000256" key="4">
    <source>
        <dbReference type="SAM" id="Phobius"/>
    </source>
</evidence>
<feature type="transmembrane region" description="Helical" evidence="4">
    <location>
        <begin position="372"/>
        <end position="392"/>
    </location>
</feature>
<dbReference type="PROSITE" id="PS50043">
    <property type="entry name" value="HTH_LUXR_2"/>
    <property type="match status" value="1"/>
</dbReference>
<sequence>MQDSRYTTQAADYRRFFVNGRTLALALGYGLFRGANSLLYSSALASVPTSTLFIADMSFSMTTALSSLLCALAVMALAWKGLILGFRLPVVLPALLLLLVAAPAVAPWIAPGSSGVFVLLALTYGVASTCLNLSWLEVVAHQTPARIAGILALGMLVKSVITLACGSLMGVPFVVAVGVLLVGAVALLLRARGRAWLDSSEDDAAPATFKAYRQGAMGIADALVVSIVLEATVSILNGFFLGVATDGSGIISAVGAISAALVFCFVVVVVARAVDVERLYRYLFPILLALVVLLPLTLGSWASQALQGLLVLVYEFISFSALYFILCQIQRKKLKTYVLFAFATACIRLSQLLFGMAGYWLGGASGSEAEGLYWIVTIAAVYGLSMLLLYLTRRRPSTDEKRVIVVTEEDRFAARAEELAAEYRITARESEIMLQLARGRSAAFIADELVCSPATVRTHMKNIYAKLGVHSKQELIDLFAD</sequence>
<dbReference type="GO" id="GO:0003677">
    <property type="term" value="F:DNA binding"/>
    <property type="evidence" value="ECO:0007669"/>
    <property type="project" value="UniProtKB-KW"/>
</dbReference>
<comment type="caution">
    <text evidence="7">The sequence shown here is derived from an EMBL/GenBank/DDBJ whole genome shotgun (WGS) entry which is preliminary data.</text>
</comment>
<dbReference type="EMBL" id="PPTY01000009">
    <property type="protein sequence ID" value="RDB86023.1"/>
    <property type="molecule type" value="Genomic_DNA"/>
</dbReference>
<dbReference type="PANTHER" id="PTHR44688">
    <property type="entry name" value="DNA-BINDING TRANSCRIPTIONAL ACTIVATOR DEVR_DOSR"/>
    <property type="match status" value="1"/>
</dbReference>
<feature type="transmembrane region" description="Helical" evidence="4">
    <location>
        <begin position="116"/>
        <end position="135"/>
    </location>
</feature>
<dbReference type="RefSeq" id="WP_035585647.1">
    <property type="nucleotide sequence ID" value="NZ_AP025575.1"/>
</dbReference>
<evidence type="ECO:0000313" key="9">
    <source>
        <dbReference type="Proteomes" id="UP000253857"/>
    </source>
</evidence>
<dbReference type="GO" id="GO:0006355">
    <property type="term" value="P:regulation of DNA-templated transcription"/>
    <property type="evidence" value="ECO:0007669"/>
    <property type="project" value="InterPro"/>
</dbReference>
<feature type="transmembrane region" description="Helical" evidence="4">
    <location>
        <begin position="308"/>
        <end position="326"/>
    </location>
</feature>
<feature type="transmembrane region" description="Helical" evidence="4">
    <location>
        <begin position="52"/>
        <end position="78"/>
    </location>
</feature>
<keyword evidence="1" id="KW-0805">Transcription regulation</keyword>
<keyword evidence="4" id="KW-0812">Transmembrane</keyword>
<keyword evidence="2" id="KW-0238">DNA-binding</keyword>
<dbReference type="Proteomes" id="UP000253857">
    <property type="component" value="Unassembled WGS sequence"/>
</dbReference>
<dbReference type="Gene3D" id="1.10.10.10">
    <property type="entry name" value="Winged helix-like DNA-binding domain superfamily/Winged helix DNA-binding domain"/>
    <property type="match status" value="1"/>
</dbReference>
<dbReference type="SUPFAM" id="SSF46894">
    <property type="entry name" value="C-terminal effector domain of the bipartite response regulators"/>
    <property type="match status" value="1"/>
</dbReference>
<keyword evidence="4" id="KW-1133">Transmembrane helix</keyword>
<organism evidence="7 9">
    <name type="scientific">Eggerthella lenta</name>
    <name type="common">Eubacterium lentum</name>
    <dbReference type="NCBI Taxonomy" id="84112"/>
    <lineage>
        <taxon>Bacteria</taxon>
        <taxon>Bacillati</taxon>
        <taxon>Actinomycetota</taxon>
        <taxon>Coriobacteriia</taxon>
        <taxon>Eggerthellales</taxon>
        <taxon>Eggerthellaceae</taxon>
        <taxon>Eggerthella</taxon>
    </lineage>
</organism>
<feature type="transmembrane region" description="Helical" evidence="4">
    <location>
        <begin position="222"/>
        <end position="244"/>
    </location>
</feature>
<evidence type="ECO:0000313" key="6">
    <source>
        <dbReference type="EMBL" id="RDB79475.1"/>
    </source>
</evidence>
<feature type="transmembrane region" description="Helical" evidence="4">
    <location>
        <begin position="282"/>
        <end position="302"/>
    </location>
</feature>
<feature type="domain" description="HTH luxR-type" evidence="5">
    <location>
        <begin position="418"/>
        <end position="481"/>
    </location>
</feature>
<dbReference type="Proteomes" id="UP000253752">
    <property type="component" value="Unassembled WGS sequence"/>
</dbReference>
<dbReference type="PANTHER" id="PTHR44688:SF16">
    <property type="entry name" value="DNA-BINDING TRANSCRIPTIONAL ACTIVATOR DEVR_DOSR"/>
    <property type="match status" value="1"/>
</dbReference>
<protein>
    <submittedName>
        <fullName evidence="7">LuxR family transcriptional regulator</fullName>
    </submittedName>
</protein>
<evidence type="ECO:0000259" key="5">
    <source>
        <dbReference type="PROSITE" id="PS50043"/>
    </source>
</evidence>
<feature type="transmembrane region" description="Helical" evidence="4">
    <location>
        <begin position="90"/>
        <end position="110"/>
    </location>
</feature>
<dbReference type="SMART" id="SM00421">
    <property type="entry name" value="HTH_LUXR"/>
    <property type="match status" value="1"/>
</dbReference>
<evidence type="ECO:0000256" key="3">
    <source>
        <dbReference type="ARBA" id="ARBA00023163"/>
    </source>
</evidence>
<dbReference type="Pfam" id="PF00196">
    <property type="entry name" value="GerE"/>
    <property type="match status" value="1"/>
</dbReference>
<name>A0A369N6R8_EGGLN</name>
<feature type="transmembrane region" description="Helical" evidence="4">
    <location>
        <begin position="170"/>
        <end position="189"/>
    </location>
</feature>
<dbReference type="AlphaFoldDB" id="A0A369N6R8"/>
<dbReference type="InterPro" id="IPR000792">
    <property type="entry name" value="Tscrpt_reg_LuxR_C"/>
</dbReference>
<keyword evidence="3" id="KW-0804">Transcription</keyword>